<organism evidence="1 2">
    <name type="scientific">Pyronema omphalodes (strain CBS 100304)</name>
    <name type="common">Pyronema confluens</name>
    <dbReference type="NCBI Taxonomy" id="1076935"/>
    <lineage>
        <taxon>Eukaryota</taxon>
        <taxon>Fungi</taxon>
        <taxon>Dikarya</taxon>
        <taxon>Ascomycota</taxon>
        <taxon>Pezizomycotina</taxon>
        <taxon>Pezizomycetes</taxon>
        <taxon>Pezizales</taxon>
        <taxon>Pyronemataceae</taxon>
        <taxon>Pyronema</taxon>
    </lineage>
</organism>
<evidence type="ECO:0000313" key="1">
    <source>
        <dbReference type="EMBL" id="CCX04236.1"/>
    </source>
</evidence>
<evidence type="ECO:0000313" key="2">
    <source>
        <dbReference type="Proteomes" id="UP000018144"/>
    </source>
</evidence>
<keyword evidence="2" id="KW-1185">Reference proteome</keyword>
<name>U4KU78_PYROM</name>
<protein>
    <submittedName>
        <fullName evidence="1">Uncharacterized protein</fullName>
    </submittedName>
</protein>
<reference evidence="1 2" key="1">
    <citation type="journal article" date="2013" name="PLoS Genet.">
        <title>The genome and development-dependent transcriptomes of Pyronema confluens: a window into fungal evolution.</title>
        <authorList>
            <person name="Traeger S."/>
            <person name="Altegoer F."/>
            <person name="Freitag M."/>
            <person name="Gabaldon T."/>
            <person name="Kempken F."/>
            <person name="Kumar A."/>
            <person name="Marcet-Houben M."/>
            <person name="Poggeler S."/>
            <person name="Stajich J.E."/>
            <person name="Nowrousian M."/>
        </authorList>
    </citation>
    <scope>NUCLEOTIDE SEQUENCE [LARGE SCALE GENOMIC DNA]</scope>
    <source>
        <strain evidence="2">CBS 100304</strain>
        <tissue evidence="1">Vegetative mycelium</tissue>
    </source>
</reference>
<sequence length="51" mass="5641">MFQCVCTAVHLGLGYLTLPGYYVFPGSFHGEILYNTHVGNCQQPPVSPNRI</sequence>
<dbReference type="Proteomes" id="UP000018144">
    <property type="component" value="Unassembled WGS sequence"/>
</dbReference>
<dbReference type="AlphaFoldDB" id="U4KU78"/>
<gene>
    <name evidence="1" type="ORF">PCON_01256</name>
</gene>
<dbReference type="EMBL" id="HF935194">
    <property type="protein sequence ID" value="CCX04236.1"/>
    <property type="molecule type" value="Genomic_DNA"/>
</dbReference>
<accession>U4KU78</accession>
<proteinExistence type="predicted"/>